<dbReference type="Proteomes" id="UP000612362">
    <property type="component" value="Unassembled WGS sequence"/>
</dbReference>
<evidence type="ECO:0000313" key="2">
    <source>
        <dbReference type="EMBL" id="GHO43576.1"/>
    </source>
</evidence>
<evidence type="ECO:0000256" key="1">
    <source>
        <dbReference type="SAM" id="Phobius"/>
    </source>
</evidence>
<name>A0A8J3HX19_9CHLR</name>
<comment type="caution">
    <text evidence="2">The sequence shown here is derived from an EMBL/GenBank/DDBJ whole genome shotgun (WGS) entry which is preliminary data.</text>
</comment>
<dbReference type="AlphaFoldDB" id="A0A8J3HX19"/>
<reference evidence="2" key="1">
    <citation type="submission" date="2020-10" db="EMBL/GenBank/DDBJ databases">
        <title>Taxonomic study of unclassified bacteria belonging to the class Ktedonobacteria.</title>
        <authorList>
            <person name="Yabe S."/>
            <person name="Wang C.M."/>
            <person name="Zheng Y."/>
            <person name="Sakai Y."/>
            <person name="Cavaletti L."/>
            <person name="Monciardini P."/>
            <person name="Donadio S."/>
        </authorList>
    </citation>
    <scope>NUCLEOTIDE SEQUENCE</scope>
    <source>
        <strain evidence="2">SOSP1-1</strain>
    </source>
</reference>
<evidence type="ECO:0008006" key="4">
    <source>
        <dbReference type="Google" id="ProtNLM"/>
    </source>
</evidence>
<keyword evidence="1" id="KW-1133">Transmembrane helix</keyword>
<gene>
    <name evidence="2" type="ORF">KSX_17390</name>
</gene>
<dbReference type="EMBL" id="BNJF01000001">
    <property type="protein sequence ID" value="GHO43576.1"/>
    <property type="molecule type" value="Genomic_DNA"/>
</dbReference>
<feature type="transmembrane region" description="Helical" evidence="1">
    <location>
        <begin position="12"/>
        <end position="34"/>
    </location>
</feature>
<organism evidence="2 3">
    <name type="scientific">Ktedonospora formicarum</name>
    <dbReference type="NCBI Taxonomy" id="2778364"/>
    <lineage>
        <taxon>Bacteria</taxon>
        <taxon>Bacillati</taxon>
        <taxon>Chloroflexota</taxon>
        <taxon>Ktedonobacteria</taxon>
        <taxon>Ktedonobacterales</taxon>
        <taxon>Ktedonobacteraceae</taxon>
        <taxon>Ktedonospora</taxon>
    </lineage>
</organism>
<dbReference type="PROSITE" id="PS51257">
    <property type="entry name" value="PROKAR_LIPOPROTEIN"/>
    <property type="match status" value="1"/>
</dbReference>
<protein>
    <recommendedName>
        <fullName evidence="4">Bacterial spore germination immunoglobulin-like domain-containing protein</fullName>
    </recommendedName>
</protein>
<dbReference type="RefSeq" id="WP_220193038.1">
    <property type="nucleotide sequence ID" value="NZ_BNJF01000001.1"/>
</dbReference>
<proteinExistence type="predicted"/>
<accession>A0A8J3HX19</accession>
<keyword evidence="3" id="KW-1185">Reference proteome</keyword>
<evidence type="ECO:0000313" key="3">
    <source>
        <dbReference type="Proteomes" id="UP000612362"/>
    </source>
</evidence>
<keyword evidence="1" id="KW-0472">Membrane</keyword>
<sequence length="382" mass="41206">MSRYTRDARGEHALIGPAIFFLLLLILSGCGNIASTDESSQHTQTSASTPTVPLGAQACPATVSAKNYWGSVVGIQREQNSIAGVTCAHLKGDKTLQALVVVQYSGASGGVKDVYVYDQITSPAPTTILELKDLYQGEALISGYNTVITREIDWDSSMNKGKDKDAVQPDLYREFKWAAGAGGMFPVAFRGLYPDMTRYQAEDDQKQVEMGQNKWKLNALQVAQHMGNSLLQWPMTSKASIVSQNGAEAVIHLTGPHGNMLTVTLGRLEGRANGIWLVTNVTSAHLTITQPVALDHLTRNFTLQGKGTISKGSTEQIKVLDHLYQAIGNASTQSQSGTSTFSAKVSYTPTFTRGSEDGIVGLFARDSNNTIIDAVLFKTLLD</sequence>
<keyword evidence="1" id="KW-0812">Transmembrane</keyword>